<protein>
    <submittedName>
        <fullName evidence="1">Uncharacterized protein</fullName>
    </submittedName>
</protein>
<proteinExistence type="predicted"/>
<sequence length="63" mass="7526">MPKNKIWNYINDQYDDEGIIPSLDDIYMAFRKQFDNWWSVDLIEEVRTGFMSAHNLSGIIIKE</sequence>
<evidence type="ECO:0000313" key="2">
    <source>
        <dbReference type="Proteomes" id="UP000050996"/>
    </source>
</evidence>
<dbReference type="EMBL" id="LJIX01000006">
    <property type="protein sequence ID" value="KQL20501.1"/>
    <property type="molecule type" value="Genomic_DNA"/>
</dbReference>
<reference evidence="1 2" key="1">
    <citation type="submission" date="2015-09" db="EMBL/GenBank/DDBJ databases">
        <title>Genome sequencing project for genomic taxonomy and phylogenomics of Bacillus-like bacteria.</title>
        <authorList>
            <person name="Liu B."/>
            <person name="Wang J."/>
            <person name="Zhu Y."/>
            <person name="Liu G."/>
            <person name="Chen Q."/>
            <person name="Chen Z."/>
            <person name="Lan J."/>
            <person name="Che J."/>
            <person name="Ge C."/>
            <person name="Shi H."/>
            <person name="Pan Z."/>
            <person name="Liu X."/>
        </authorList>
    </citation>
    <scope>NUCLEOTIDE SEQUENCE [LARGE SCALE GENOMIC DNA]</scope>
    <source>
        <strain evidence="1 2">FJAT-18043</strain>
    </source>
</reference>
<dbReference type="PATRIC" id="fig|1637975.4.peg.3803"/>
<evidence type="ECO:0000313" key="1">
    <source>
        <dbReference type="EMBL" id="KQL20501.1"/>
    </source>
</evidence>
<accession>A0A0Q3TB42</accession>
<dbReference type="RefSeq" id="WP_056685688.1">
    <property type="nucleotide sequence ID" value="NZ_LJIX01000006.1"/>
</dbReference>
<keyword evidence="2" id="KW-1185">Reference proteome</keyword>
<gene>
    <name evidence="1" type="ORF">AN957_19205</name>
</gene>
<dbReference type="STRING" id="1637975.AN957_19205"/>
<dbReference type="Proteomes" id="UP000050996">
    <property type="component" value="Unassembled WGS sequence"/>
</dbReference>
<dbReference type="AlphaFoldDB" id="A0A0Q3TB42"/>
<organism evidence="1 2">
    <name type="scientific">Cytobacillus solani</name>
    <dbReference type="NCBI Taxonomy" id="1637975"/>
    <lineage>
        <taxon>Bacteria</taxon>
        <taxon>Bacillati</taxon>
        <taxon>Bacillota</taxon>
        <taxon>Bacilli</taxon>
        <taxon>Bacillales</taxon>
        <taxon>Bacillaceae</taxon>
        <taxon>Cytobacillus</taxon>
    </lineage>
</organism>
<name>A0A0Q3TB42_9BACI</name>
<comment type="caution">
    <text evidence="1">The sequence shown here is derived from an EMBL/GenBank/DDBJ whole genome shotgun (WGS) entry which is preliminary data.</text>
</comment>